<proteinExistence type="predicted"/>
<dbReference type="HOGENOM" id="CLU_810388_0_0_2"/>
<reference evidence="2" key="1">
    <citation type="submission" date="2010-02" db="EMBL/GenBank/DDBJ databases">
        <title>Complete sequence of Ferroglobus placidus DSM 10642.</title>
        <authorList>
            <consortium name="US DOE Joint Genome Institute"/>
            <person name="Lucas S."/>
            <person name="Copeland A."/>
            <person name="Lapidus A."/>
            <person name="Cheng J.-F."/>
            <person name="Bruce D."/>
            <person name="Goodwin L."/>
            <person name="Pitluck S."/>
            <person name="Saunders E."/>
            <person name="Brettin T."/>
            <person name="Detter J.C."/>
            <person name="Han C."/>
            <person name="Tapia R."/>
            <person name="Larimer F."/>
            <person name="Land M."/>
            <person name="Hauser L."/>
            <person name="Kyrpides N."/>
            <person name="Ivanova N."/>
            <person name="Holmes D."/>
            <person name="Lovley D."/>
            <person name="Kyrpides N."/>
            <person name="Anderson I.J."/>
            <person name="Woyke T."/>
        </authorList>
    </citation>
    <scope>NUCLEOTIDE SEQUENCE [LARGE SCALE GENOMIC DNA]</scope>
    <source>
        <strain evidence="2">DSM 10642 / AEDII12DO</strain>
    </source>
</reference>
<dbReference type="PaxDb" id="589924-Ferp_0041"/>
<name>D3S0Z7_FERPA</name>
<dbReference type="KEGG" id="fpl:Ferp_0041"/>
<accession>D3S0Z7</accession>
<organism evidence="1 2">
    <name type="scientific">Ferroglobus placidus (strain DSM 10642 / AEDII12DO)</name>
    <dbReference type="NCBI Taxonomy" id="589924"/>
    <lineage>
        <taxon>Archaea</taxon>
        <taxon>Methanobacteriati</taxon>
        <taxon>Methanobacteriota</taxon>
        <taxon>Archaeoglobi</taxon>
        <taxon>Archaeoglobales</taxon>
        <taxon>Archaeoglobaceae</taxon>
        <taxon>Ferroglobus</taxon>
    </lineage>
</organism>
<dbReference type="AlphaFoldDB" id="D3S0Z7"/>
<protein>
    <submittedName>
        <fullName evidence="1">Uncharacterized protein</fullName>
    </submittedName>
</protein>
<dbReference type="EMBL" id="CP001899">
    <property type="protein sequence ID" value="ADC64233.1"/>
    <property type="molecule type" value="Genomic_DNA"/>
</dbReference>
<evidence type="ECO:0000313" key="1">
    <source>
        <dbReference type="EMBL" id="ADC64233.1"/>
    </source>
</evidence>
<sequence>MLALCGCIEEKQSATHVNFELISVMKDNSTYKAVVFIKSIERNKSIPVSAFLVKTKNKMFSLDSENVWVPGSGRMSSIETGKIFVVNLSENDGYFWIYPAHHNSRVLGYLLVALTNLSEKEIKEIPIPLKPPVFPRHSVAYKNGKLFLLDNTIFGKAGDVIDEFKEVEINETRNLSLKKGYSLKRIVLGVRGADVHEIVVAVHNNSGFWVEPGNYEQGAFLFAPIDSSEKAIEYLNFLMFKTRYSVAGRTAFWIKSEEELKNIVAEMERHASELGRKLLVLEHPPVNFTEVKELNQAFLVREIYYTKYPESIRYLEALINENGEVKIVADRICIKGVNYSMT</sequence>
<gene>
    <name evidence="1" type="ordered locus">Ferp_0041</name>
</gene>
<dbReference type="Proteomes" id="UP000002613">
    <property type="component" value="Chromosome"/>
</dbReference>
<dbReference type="STRING" id="589924.Ferp_0041"/>
<reference evidence="1 2" key="2">
    <citation type="journal article" date="2011" name="Stand. Genomic Sci.">
        <title>Complete genome sequence of Ferroglobus placidus AEDII12DO.</title>
        <authorList>
            <person name="Anderson I."/>
            <person name="Risso C."/>
            <person name="Holmes D."/>
            <person name="Lucas S."/>
            <person name="Copeland A."/>
            <person name="Lapidus A."/>
            <person name="Cheng J.F."/>
            <person name="Bruce D."/>
            <person name="Goodwin L."/>
            <person name="Pitluck S."/>
            <person name="Saunders E."/>
            <person name="Brettin T."/>
            <person name="Detter J.C."/>
            <person name="Han C."/>
            <person name="Tapia R."/>
            <person name="Larimer F."/>
            <person name="Land M."/>
            <person name="Hauser L."/>
            <person name="Woyke T."/>
            <person name="Lovley D."/>
            <person name="Kyrpides N."/>
            <person name="Ivanova N."/>
        </authorList>
    </citation>
    <scope>NUCLEOTIDE SEQUENCE [LARGE SCALE GENOMIC DNA]</scope>
    <source>
        <strain evidence="2">DSM 10642 / AEDII12DO</strain>
    </source>
</reference>
<keyword evidence="2" id="KW-1185">Reference proteome</keyword>
<evidence type="ECO:0000313" key="2">
    <source>
        <dbReference type="Proteomes" id="UP000002613"/>
    </source>
</evidence>